<proteinExistence type="predicted"/>
<dbReference type="Proteomes" id="UP000243499">
    <property type="component" value="Chromosome 9"/>
</dbReference>
<feature type="region of interest" description="Disordered" evidence="1">
    <location>
        <begin position="46"/>
        <end position="91"/>
    </location>
</feature>
<dbReference type="AlphaFoldDB" id="A0A2T8I2H0"/>
<sequence>MASSSFDVDWRSSSSSNLRNKHSEIQMLAIGSKYSEIQMLITGKQATTWKGRRKRRRQDATTWRHRRRRHMERQPSLELAPGEIAPGSRAAAPAGTMSALLLLITSPRRNPPDGRGIHASRRESRNCALGKGLISHLGVEQLALFS</sequence>
<gene>
    <name evidence="2" type="ORF">PAHAL_9G247500</name>
</gene>
<accession>A0A2T8I2H0</accession>
<protein>
    <submittedName>
        <fullName evidence="2">Uncharacterized protein</fullName>
    </submittedName>
</protein>
<name>A0A2T8I2H0_9POAL</name>
<reference evidence="2" key="1">
    <citation type="submission" date="2018-04" db="EMBL/GenBank/DDBJ databases">
        <title>WGS assembly of Panicum hallii.</title>
        <authorList>
            <person name="Lovell J."/>
            <person name="Jenkins J."/>
            <person name="Lowry D."/>
            <person name="Mamidi S."/>
            <person name="Sreedasyam A."/>
            <person name="Weng X."/>
            <person name="Barry K."/>
            <person name="Bonette J."/>
            <person name="Campitelli B."/>
            <person name="Daum C."/>
            <person name="Gordon S."/>
            <person name="Gould B."/>
            <person name="Lipzen A."/>
            <person name="Macqueen A."/>
            <person name="Palacio-Mejia J."/>
            <person name="Plott C."/>
            <person name="Shakirov E."/>
            <person name="Shu S."/>
            <person name="Yoshinaga Y."/>
            <person name="Zane M."/>
            <person name="Rokhsar D."/>
            <person name="Grimwood J."/>
            <person name="Schmutz J."/>
            <person name="Juenger T."/>
        </authorList>
    </citation>
    <scope>NUCLEOTIDE SEQUENCE [LARGE SCALE GENOMIC DNA]</scope>
    <source>
        <strain evidence="2">FIL2</strain>
    </source>
</reference>
<evidence type="ECO:0000313" key="2">
    <source>
        <dbReference type="EMBL" id="PVH31852.1"/>
    </source>
</evidence>
<feature type="compositionally biased region" description="Basic residues" evidence="1">
    <location>
        <begin position="50"/>
        <end position="71"/>
    </location>
</feature>
<evidence type="ECO:0000256" key="1">
    <source>
        <dbReference type="SAM" id="MobiDB-lite"/>
    </source>
</evidence>
<dbReference type="Gramene" id="PVH31852">
    <property type="protein sequence ID" value="PVH31852"/>
    <property type="gene ID" value="PAHAL_9G247500"/>
</dbReference>
<dbReference type="EMBL" id="CM008054">
    <property type="protein sequence ID" value="PVH31852.1"/>
    <property type="molecule type" value="Genomic_DNA"/>
</dbReference>
<organism evidence="2">
    <name type="scientific">Panicum hallii</name>
    <dbReference type="NCBI Taxonomy" id="206008"/>
    <lineage>
        <taxon>Eukaryota</taxon>
        <taxon>Viridiplantae</taxon>
        <taxon>Streptophyta</taxon>
        <taxon>Embryophyta</taxon>
        <taxon>Tracheophyta</taxon>
        <taxon>Spermatophyta</taxon>
        <taxon>Magnoliopsida</taxon>
        <taxon>Liliopsida</taxon>
        <taxon>Poales</taxon>
        <taxon>Poaceae</taxon>
        <taxon>PACMAD clade</taxon>
        <taxon>Panicoideae</taxon>
        <taxon>Panicodae</taxon>
        <taxon>Paniceae</taxon>
        <taxon>Panicinae</taxon>
        <taxon>Panicum</taxon>
        <taxon>Panicum sect. Panicum</taxon>
    </lineage>
</organism>